<feature type="transmembrane region" description="Helical" evidence="6">
    <location>
        <begin position="75"/>
        <end position="94"/>
    </location>
</feature>
<evidence type="ECO:0000313" key="7">
    <source>
        <dbReference type="EMBL" id="HJH48635.1"/>
    </source>
</evidence>
<evidence type="ECO:0000313" key="8">
    <source>
        <dbReference type="Proteomes" id="UP000813420"/>
    </source>
</evidence>
<name>A0A9D2VUV9_9FIRM</name>
<evidence type="ECO:0000256" key="2">
    <source>
        <dbReference type="ARBA" id="ARBA00009773"/>
    </source>
</evidence>
<feature type="transmembrane region" description="Helical" evidence="6">
    <location>
        <begin position="290"/>
        <end position="310"/>
    </location>
</feature>
<dbReference type="PANTHER" id="PTHR21716:SF68">
    <property type="entry name" value="TRANSPORT PROTEIN YTVI-RELATED"/>
    <property type="match status" value="1"/>
</dbReference>
<dbReference type="NCBIfam" id="TIGR02872">
    <property type="entry name" value="spore_ytvI"/>
    <property type="match status" value="1"/>
</dbReference>
<feature type="transmembrane region" description="Helical" evidence="6">
    <location>
        <begin position="256"/>
        <end position="278"/>
    </location>
</feature>
<comment type="caution">
    <text evidence="7">The sequence shown here is derived from an EMBL/GenBank/DDBJ whole genome shotgun (WGS) entry which is preliminary data.</text>
</comment>
<feature type="transmembrane region" description="Helical" evidence="6">
    <location>
        <begin position="174"/>
        <end position="193"/>
    </location>
</feature>
<dbReference type="InterPro" id="IPR014227">
    <property type="entry name" value="YtvI-like"/>
</dbReference>
<sequence length="382" mass="42700">METNFREQLGDNRPLWKVAVSLAVSLVGTILFVYVGVRLLAFFMPFVVGWFIAYIASPLVNWLEKRLKLVKKLGSALIIILVLAALVFVIYFIVSRMWREISSLTRNMPAMYADLEQVMDDIGQNLNGLFQMLPAGIQNGWREMMGNLDQSIGNMMGNLSEPTVTAAGNVAKRIPTWLVSTIVTIISAYFFIAEREDLIVWAKKVAPDPLVHRMSMVMSNLKYAVGGYFKAQFKIMFVVYVLLVIGFAILNVRFSFLLALIIAFLDFLPFFGTGTALIPWAAYQLIAGDYRMLIGLLILYGVTQLVRQLIQPKLVGDSMGLRPLPTLALLFIGYKVGSVLGMIFAVPIGMIIINLYKAGAFDYILDDVKILAEGVLSLREKE</sequence>
<gene>
    <name evidence="7" type="primary">ytvI</name>
    <name evidence="7" type="ORF">K8V39_00010</name>
</gene>
<dbReference type="GO" id="GO:0016020">
    <property type="term" value="C:membrane"/>
    <property type="evidence" value="ECO:0007669"/>
    <property type="project" value="UniProtKB-SubCell"/>
</dbReference>
<feature type="transmembrane region" description="Helical" evidence="6">
    <location>
        <begin position="330"/>
        <end position="356"/>
    </location>
</feature>
<keyword evidence="3 6" id="KW-0812">Transmembrane</keyword>
<accession>A0A9D2VUV9</accession>
<dbReference type="RefSeq" id="WP_070088271.1">
    <property type="nucleotide sequence ID" value="NZ_CABMJS010000010.1"/>
</dbReference>
<keyword evidence="4 6" id="KW-1133">Transmembrane helix</keyword>
<protein>
    <submittedName>
        <fullName evidence="7">Sporulation integral membrane protein YtvI</fullName>
    </submittedName>
</protein>
<comment type="subcellular location">
    <subcellularLocation>
        <location evidence="1">Membrane</location>
        <topology evidence="1">Multi-pass membrane protein</topology>
    </subcellularLocation>
</comment>
<reference evidence="7" key="1">
    <citation type="journal article" date="2021" name="PeerJ">
        <title>Extensive microbial diversity within the chicken gut microbiome revealed by metagenomics and culture.</title>
        <authorList>
            <person name="Gilroy R."/>
            <person name="Ravi A."/>
            <person name="Getino M."/>
            <person name="Pursley I."/>
            <person name="Horton D.L."/>
            <person name="Alikhan N.F."/>
            <person name="Baker D."/>
            <person name="Gharbi K."/>
            <person name="Hall N."/>
            <person name="Watson M."/>
            <person name="Adriaenssens E.M."/>
            <person name="Foster-Nyarko E."/>
            <person name="Jarju S."/>
            <person name="Secka A."/>
            <person name="Antonio M."/>
            <person name="Oren A."/>
            <person name="Chaudhuri R.R."/>
            <person name="La Ragione R."/>
            <person name="Hildebrand F."/>
            <person name="Pallen M.J."/>
        </authorList>
    </citation>
    <scope>NUCLEOTIDE SEQUENCE</scope>
    <source>
        <strain evidence="7">USAMLcec4-12693</strain>
    </source>
</reference>
<dbReference type="Pfam" id="PF01594">
    <property type="entry name" value="AI-2E_transport"/>
    <property type="match status" value="1"/>
</dbReference>
<dbReference type="AlphaFoldDB" id="A0A9D2VUV9"/>
<feature type="transmembrane region" description="Helical" evidence="6">
    <location>
        <begin position="15"/>
        <end position="35"/>
    </location>
</feature>
<feature type="transmembrane region" description="Helical" evidence="6">
    <location>
        <begin position="41"/>
        <end position="63"/>
    </location>
</feature>
<evidence type="ECO:0000256" key="5">
    <source>
        <dbReference type="ARBA" id="ARBA00023136"/>
    </source>
</evidence>
<evidence type="ECO:0000256" key="1">
    <source>
        <dbReference type="ARBA" id="ARBA00004141"/>
    </source>
</evidence>
<evidence type="ECO:0000256" key="3">
    <source>
        <dbReference type="ARBA" id="ARBA00022692"/>
    </source>
</evidence>
<evidence type="ECO:0000256" key="6">
    <source>
        <dbReference type="SAM" id="Phobius"/>
    </source>
</evidence>
<feature type="transmembrane region" description="Helical" evidence="6">
    <location>
        <begin position="231"/>
        <end position="250"/>
    </location>
</feature>
<reference evidence="7" key="2">
    <citation type="submission" date="2021-09" db="EMBL/GenBank/DDBJ databases">
        <authorList>
            <person name="Gilroy R."/>
        </authorList>
    </citation>
    <scope>NUCLEOTIDE SEQUENCE</scope>
    <source>
        <strain evidence="7">USAMLcec4-12693</strain>
    </source>
</reference>
<dbReference type="OrthoDB" id="9774361at2"/>
<organism evidence="7 8">
    <name type="scientific">Merdimonas faecis</name>
    <dbReference type="NCBI Taxonomy" id="1653435"/>
    <lineage>
        <taxon>Bacteria</taxon>
        <taxon>Bacillati</taxon>
        <taxon>Bacillota</taxon>
        <taxon>Clostridia</taxon>
        <taxon>Lachnospirales</taxon>
        <taxon>Lachnospiraceae</taxon>
        <taxon>Merdimonas</taxon>
    </lineage>
</organism>
<dbReference type="GO" id="GO:0055085">
    <property type="term" value="P:transmembrane transport"/>
    <property type="evidence" value="ECO:0007669"/>
    <property type="project" value="TreeGrafter"/>
</dbReference>
<proteinExistence type="inferred from homology"/>
<dbReference type="EMBL" id="DYXE01000001">
    <property type="protein sequence ID" value="HJH48635.1"/>
    <property type="molecule type" value="Genomic_DNA"/>
</dbReference>
<comment type="similarity">
    <text evidence="2">Belongs to the autoinducer-2 exporter (AI-2E) (TC 2.A.86) family.</text>
</comment>
<evidence type="ECO:0000256" key="4">
    <source>
        <dbReference type="ARBA" id="ARBA00022989"/>
    </source>
</evidence>
<dbReference type="InterPro" id="IPR002549">
    <property type="entry name" value="AI-2E-like"/>
</dbReference>
<dbReference type="PANTHER" id="PTHR21716">
    <property type="entry name" value="TRANSMEMBRANE PROTEIN"/>
    <property type="match status" value="1"/>
</dbReference>
<keyword evidence="5 6" id="KW-0472">Membrane</keyword>
<dbReference type="Proteomes" id="UP000813420">
    <property type="component" value="Unassembled WGS sequence"/>
</dbReference>